<evidence type="ECO:0000313" key="2">
    <source>
        <dbReference type="EMBL" id="KAG2609113.1"/>
    </source>
</evidence>
<keyword evidence="3" id="KW-1185">Reference proteome</keyword>
<accession>A0A8T0TJ77</accession>
<sequence>MDARRGAGTGRGRAEPALKVESAYRRRRLQHQAAPHSEKCRSAVRRRAGPPASNHQLFRARRKPSPALAEAATHGVVGLAPAPRPWRCAPRHQAGRAPPGPHHRSCSGTRSSLAATSRRALRELIVDTL</sequence>
<reference evidence="2" key="1">
    <citation type="submission" date="2020-05" db="EMBL/GenBank/DDBJ databases">
        <title>WGS assembly of Panicum virgatum.</title>
        <authorList>
            <person name="Lovell J.T."/>
            <person name="Jenkins J."/>
            <person name="Shu S."/>
            <person name="Juenger T.E."/>
            <person name="Schmutz J."/>
        </authorList>
    </citation>
    <scope>NUCLEOTIDE SEQUENCE</scope>
    <source>
        <strain evidence="2">AP13</strain>
    </source>
</reference>
<dbReference type="Proteomes" id="UP000823388">
    <property type="component" value="Chromosome 4K"/>
</dbReference>
<evidence type="ECO:0000256" key="1">
    <source>
        <dbReference type="SAM" id="MobiDB-lite"/>
    </source>
</evidence>
<evidence type="ECO:0000313" key="3">
    <source>
        <dbReference type="Proteomes" id="UP000823388"/>
    </source>
</evidence>
<gene>
    <name evidence="2" type="ORF">PVAP13_4KG073256</name>
</gene>
<feature type="region of interest" description="Disordered" evidence="1">
    <location>
        <begin position="90"/>
        <end position="114"/>
    </location>
</feature>
<feature type="compositionally biased region" description="Basic and acidic residues" evidence="1">
    <location>
        <begin position="12"/>
        <end position="24"/>
    </location>
</feature>
<dbReference type="EMBL" id="CM029043">
    <property type="protein sequence ID" value="KAG2609113.1"/>
    <property type="molecule type" value="Genomic_DNA"/>
</dbReference>
<organism evidence="2 3">
    <name type="scientific">Panicum virgatum</name>
    <name type="common">Blackwell switchgrass</name>
    <dbReference type="NCBI Taxonomy" id="38727"/>
    <lineage>
        <taxon>Eukaryota</taxon>
        <taxon>Viridiplantae</taxon>
        <taxon>Streptophyta</taxon>
        <taxon>Embryophyta</taxon>
        <taxon>Tracheophyta</taxon>
        <taxon>Spermatophyta</taxon>
        <taxon>Magnoliopsida</taxon>
        <taxon>Liliopsida</taxon>
        <taxon>Poales</taxon>
        <taxon>Poaceae</taxon>
        <taxon>PACMAD clade</taxon>
        <taxon>Panicoideae</taxon>
        <taxon>Panicodae</taxon>
        <taxon>Paniceae</taxon>
        <taxon>Panicinae</taxon>
        <taxon>Panicum</taxon>
        <taxon>Panicum sect. Hiantes</taxon>
    </lineage>
</organism>
<proteinExistence type="predicted"/>
<protein>
    <submittedName>
        <fullName evidence="2">Uncharacterized protein</fullName>
    </submittedName>
</protein>
<dbReference type="AlphaFoldDB" id="A0A8T0TJ77"/>
<feature type="region of interest" description="Disordered" evidence="1">
    <location>
        <begin position="1"/>
        <end position="56"/>
    </location>
</feature>
<name>A0A8T0TJ77_PANVG</name>
<comment type="caution">
    <text evidence="2">The sequence shown here is derived from an EMBL/GenBank/DDBJ whole genome shotgun (WGS) entry which is preliminary data.</text>
</comment>